<feature type="region of interest" description="Disordered" evidence="1">
    <location>
        <begin position="187"/>
        <end position="206"/>
    </location>
</feature>
<dbReference type="RefSeq" id="WP_017619415.1">
    <property type="nucleotide sequence ID" value="NZ_ANBG01000242.1"/>
</dbReference>
<dbReference type="Proteomes" id="UP000215005">
    <property type="component" value="Chromosome"/>
</dbReference>
<dbReference type="SUPFAM" id="SSF47413">
    <property type="entry name" value="lambda repressor-like DNA-binding domains"/>
    <property type="match status" value="1"/>
</dbReference>
<evidence type="ECO:0000313" key="4">
    <source>
        <dbReference type="Proteomes" id="UP000215005"/>
    </source>
</evidence>
<dbReference type="AlphaFoldDB" id="A0A223RZW2"/>
<dbReference type="CDD" id="cd00093">
    <property type="entry name" value="HTH_XRE"/>
    <property type="match status" value="1"/>
</dbReference>
<keyword evidence="4" id="KW-1185">Reference proteome</keyword>
<dbReference type="KEGG" id="ngv:CDO52_00075"/>
<dbReference type="EMBL" id="CP022753">
    <property type="protein sequence ID" value="ASU81425.1"/>
    <property type="molecule type" value="Genomic_DNA"/>
</dbReference>
<protein>
    <submittedName>
        <fullName evidence="2">Uncharacterized protein</fullName>
    </submittedName>
</protein>
<dbReference type="InterPro" id="IPR001387">
    <property type="entry name" value="Cro/C1-type_HTH"/>
</dbReference>
<organism evidence="2 4">
    <name type="scientific">Nocardiopsis gilva YIM 90087</name>
    <dbReference type="NCBI Taxonomy" id="1235441"/>
    <lineage>
        <taxon>Bacteria</taxon>
        <taxon>Bacillati</taxon>
        <taxon>Actinomycetota</taxon>
        <taxon>Actinomycetes</taxon>
        <taxon>Streptosporangiales</taxon>
        <taxon>Nocardiopsidaceae</taxon>
        <taxon>Nocardiopsis</taxon>
    </lineage>
</organism>
<evidence type="ECO:0000313" key="2">
    <source>
        <dbReference type="EMBL" id="ASU81388.1"/>
    </source>
</evidence>
<evidence type="ECO:0000313" key="3">
    <source>
        <dbReference type="EMBL" id="ASU81425.1"/>
    </source>
</evidence>
<accession>A0A223RZW2</accession>
<proteinExistence type="predicted"/>
<dbReference type="KEGG" id="ngv:CDO52_00305"/>
<name>A0A223RZW2_9ACTN</name>
<feature type="region of interest" description="Disordered" evidence="1">
    <location>
        <begin position="90"/>
        <end position="131"/>
    </location>
</feature>
<dbReference type="GO" id="GO:0003677">
    <property type="term" value="F:DNA binding"/>
    <property type="evidence" value="ECO:0007669"/>
    <property type="project" value="InterPro"/>
</dbReference>
<dbReference type="InterPro" id="IPR010982">
    <property type="entry name" value="Lambda_DNA-bd_dom_sf"/>
</dbReference>
<evidence type="ECO:0000256" key="1">
    <source>
        <dbReference type="SAM" id="MobiDB-lite"/>
    </source>
</evidence>
<reference evidence="2 4" key="1">
    <citation type="submission" date="2017-08" db="EMBL/GenBank/DDBJ databases">
        <title>The complete genome sequence of Nocardiopsis gilva YIM 90087.</title>
        <authorList>
            <person name="Yin M."/>
            <person name="Tang S."/>
        </authorList>
    </citation>
    <scope>NUCLEOTIDE SEQUENCE [LARGE SCALE GENOMIC DNA]</scope>
    <source>
        <strain evidence="2 4">YIM 90087</strain>
    </source>
</reference>
<dbReference type="EMBL" id="CP022753">
    <property type="protein sequence ID" value="ASU81388.1"/>
    <property type="molecule type" value="Genomic_DNA"/>
</dbReference>
<gene>
    <name evidence="2" type="ORF">CDO52_00075</name>
    <name evidence="3" type="ORF">CDO52_00305</name>
</gene>
<sequence>MHSRKSSPLWEPIALNQALDDLKELGYTRDRLAKVARVHRSQVSRWAHGLHRPNHDAVDHLVEQLLSEDSRTEVRDAVLAFAAAAGYRKNVEPEASPPSSEREAAASLQDARSRDGEELVNVQSDQEHGVETHRYLVADEDFEIVQRVYRSIADDLEEDDDLPREQRRALLEHALERARDDALMMLHMRREQRRRKQRREQQDDSP</sequence>